<name>A0A495IKE5_9MICO</name>
<dbReference type="RefSeq" id="WP_121371442.1">
    <property type="nucleotide sequence ID" value="NZ_RBKS01000001.1"/>
</dbReference>
<dbReference type="InterPro" id="IPR029068">
    <property type="entry name" value="Glyas_Bleomycin-R_OHBP_Dase"/>
</dbReference>
<keyword evidence="3" id="KW-1185">Reference proteome</keyword>
<reference evidence="2 3" key="1">
    <citation type="submission" date="2018-10" db="EMBL/GenBank/DDBJ databases">
        <title>Sequencing the genomes of 1000 actinobacteria strains.</title>
        <authorList>
            <person name="Klenk H.-P."/>
        </authorList>
    </citation>
    <scope>NUCLEOTIDE SEQUENCE [LARGE SCALE GENOMIC DNA]</scope>
    <source>
        <strain evidence="2 3">DSM 17894</strain>
    </source>
</reference>
<dbReference type="CDD" id="cd07247">
    <property type="entry name" value="SgaA_N_like"/>
    <property type="match status" value="1"/>
</dbReference>
<protein>
    <recommendedName>
        <fullName evidence="1">VOC domain-containing protein</fullName>
    </recommendedName>
</protein>
<dbReference type="InterPro" id="IPR052164">
    <property type="entry name" value="Anthracycline_SecMetBiosynth"/>
</dbReference>
<evidence type="ECO:0000259" key="1">
    <source>
        <dbReference type="PROSITE" id="PS51819"/>
    </source>
</evidence>
<feature type="domain" description="VOC" evidence="1">
    <location>
        <begin position="3"/>
        <end position="111"/>
    </location>
</feature>
<dbReference type="Pfam" id="PF00903">
    <property type="entry name" value="Glyoxalase"/>
    <property type="match status" value="1"/>
</dbReference>
<comment type="caution">
    <text evidence="2">The sequence shown here is derived from an EMBL/GenBank/DDBJ whole genome shotgun (WGS) entry which is preliminary data.</text>
</comment>
<dbReference type="InterPro" id="IPR037523">
    <property type="entry name" value="VOC_core"/>
</dbReference>
<evidence type="ECO:0000313" key="3">
    <source>
        <dbReference type="Proteomes" id="UP000280008"/>
    </source>
</evidence>
<dbReference type="PANTHER" id="PTHR33993:SF14">
    <property type="entry name" value="GB|AAF24581.1"/>
    <property type="match status" value="1"/>
</dbReference>
<dbReference type="EMBL" id="RBKS01000001">
    <property type="protein sequence ID" value="RKR76472.1"/>
    <property type="molecule type" value="Genomic_DNA"/>
</dbReference>
<dbReference type="OrthoDB" id="9793039at2"/>
<dbReference type="Proteomes" id="UP000280008">
    <property type="component" value="Unassembled WGS sequence"/>
</dbReference>
<gene>
    <name evidence="2" type="ORF">C8E83_3648</name>
</gene>
<dbReference type="Gene3D" id="3.10.180.10">
    <property type="entry name" value="2,3-Dihydroxybiphenyl 1,2-Dioxygenase, domain 1"/>
    <property type="match status" value="1"/>
</dbReference>
<sequence length="113" mass="11929">MAKVDYFEIGSPDPATTKAFYEGVFGWEIEAPQGPMPYNMVNGGDGGVWDTTDLGGGSYAIFYVNVDDVAATVEKAVASGASIVVPVTDNGQILFAHLADPHGNRIGVWHPKA</sequence>
<dbReference type="PANTHER" id="PTHR33993">
    <property type="entry name" value="GLYOXALASE-RELATED"/>
    <property type="match status" value="1"/>
</dbReference>
<organism evidence="2 3">
    <name type="scientific">Frondihabitans australicus</name>
    <dbReference type="NCBI Taxonomy" id="386892"/>
    <lineage>
        <taxon>Bacteria</taxon>
        <taxon>Bacillati</taxon>
        <taxon>Actinomycetota</taxon>
        <taxon>Actinomycetes</taxon>
        <taxon>Micrococcales</taxon>
        <taxon>Microbacteriaceae</taxon>
        <taxon>Frondihabitans</taxon>
    </lineage>
</organism>
<proteinExistence type="predicted"/>
<accession>A0A495IKE5</accession>
<evidence type="ECO:0000313" key="2">
    <source>
        <dbReference type="EMBL" id="RKR76472.1"/>
    </source>
</evidence>
<dbReference type="InterPro" id="IPR004360">
    <property type="entry name" value="Glyas_Fos-R_dOase_dom"/>
</dbReference>
<dbReference type="AlphaFoldDB" id="A0A495IKE5"/>
<dbReference type="SUPFAM" id="SSF54593">
    <property type="entry name" value="Glyoxalase/Bleomycin resistance protein/Dihydroxybiphenyl dioxygenase"/>
    <property type="match status" value="1"/>
</dbReference>
<dbReference type="PROSITE" id="PS51819">
    <property type="entry name" value="VOC"/>
    <property type="match status" value="1"/>
</dbReference>